<organism evidence="1 2">
    <name type="scientific">Micropruina glycogenica</name>
    <dbReference type="NCBI Taxonomy" id="75385"/>
    <lineage>
        <taxon>Bacteria</taxon>
        <taxon>Bacillati</taxon>
        <taxon>Actinomycetota</taxon>
        <taxon>Actinomycetes</taxon>
        <taxon>Propionibacteriales</taxon>
        <taxon>Nocardioidaceae</taxon>
        <taxon>Micropruina</taxon>
    </lineage>
</organism>
<sequence>MGMVSHMALVSLILGCRSEASI</sequence>
<dbReference type="KEGG" id="mgg:MPLG2_0767"/>
<dbReference type="AlphaFoldDB" id="A0A2N9JDF4"/>
<dbReference type="Proteomes" id="UP000238164">
    <property type="component" value="Chromosome 1"/>
</dbReference>
<keyword evidence="2" id="KW-1185">Reference proteome</keyword>
<evidence type="ECO:0000313" key="2">
    <source>
        <dbReference type="Proteomes" id="UP000238164"/>
    </source>
</evidence>
<dbReference type="EMBL" id="LT985188">
    <property type="protein sequence ID" value="SPD85803.1"/>
    <property type="molecule type" value="Genomic_DNA"/>
</dbReference>
<reference evidence="1 2" key="1">
    <citation type="submission" date="2018-02" db="EMBL/GenBank/DDBJ databases">
        <authorList>
            <person name="Cohen D.B."/>
            <person name="Kent A.D."/>
        </authorList>
    </citation>
    <scope>NUCLEOTIDE SEQUENCE [LARGE SCALE GENOMIC DNA]</scope>
    <source>
        <strain evidence="1">1</strain>
    </source>
</reference>
<proteinExistence type="predicted"/>
<name>A0A2N9JDF4_9ACTN</name>
<accession>A0A2N9JDF4</accession>
<evidence type="ECO:0000313" key="1">
    <source>
        <dbReference type="EMBL" id="SPD85803.1"/>
    </source>
</evidence>
<gene>
    <name evidence="1" type="ORF">MPLG2_0767</name>
</gene>
<protein>
    <submittedName>
        <fullName evidence="1">Uncharacterized protein</fullName>
    </submittedName>
</protein>